<keyword evidence="1" id="KW-0812">Transmembrane</keyword>
<keyword evidence="1" id="KW-0472">Membrane</keyword>
<protein>
    <submittedName>
        <fullName evidence="2">Uncharacterized protein</fullName>
    </submittedName>
</protein>
<dbReference type="EMBL" id="HQ288167">
    <property type="protein sequence ID" value="ADY39589.1"/>
    <property type="molecule type" value="mRNA"/>
</dbReference>
<reference evidence="2" key="1">
    <citation type="journal article" date="2011" name="Toxicon">
        <title>The tale of a resting gland: transcriptome of a replete venom gland from the scorpion Hottentotta judaicus.</title>
        <authorList>
            <person name="Morgenstern D."/>
            <person name="Rohde B.H."/>
            <person name="King G.F."/>
            <person name="Tal T."/>
            <person name="Sher D."/>
            <person name="Zlotkin E."/>
        </authorList>
    </citation>
    <scope>NUCLEOTIDE SEQUENCE</scope>
    <source>
        <tissue evidence="2">Telson</tissue>
    </source>
</reference>
<evidence type="ECO:0000313" key="2">
    <source>
        <dbReference type="EMBL" id="ADY39589.1"/>
    </source>
</evidence>
<organism evidence="2">
    <name type="scientific">Hottentotta judaicus</name>
    <name type="common">Black scorpion</name>
    <name type="synonym">Buthotus judaicus</name>
    <dbReference type="NCBI Taxonomy" id="6863"/>
    <lineage>
        <taxon>Eukaryota</taxon>
        <taxon>Metazoa</taxon>
        <taxon>Ecdysozoa</taxon>
        <taxon>Arthropoda</taxon>
        <taxon>Chelicerata</taxon>
        <taxon>Arachnida</taxon>
        <taxon>Scorpiones</taxon>
        <taxon>Buthida</taxon>
        <taxon>Buthoidea</taxon>
        <taxon>Buthidae</taxon>
        <taxon>Hottentotta</taxon>
    </lineage>
</organism>
<keyword evidence="1" id="KW-1133">Transmembrane helix</keyword>
<feature type="transmembrane region" description="Helical" evidence="1">
    <location>
        <begin position="76"/>
        <end position="104"/>
    </location>
</feature>
<name>F1CJ58_HOTJU</name>
<proteinExistence type="evidence at transcript level"/>
<sequence length="192" mass="21844">TVCQPNYLTLIPCRNYRDTICLSLSDLEFNFLSGIKDMESVHPTHEVEFQGVTNWAPSYSNRETEQNISQENGTNLMVFSLAIGCLLAITALVVILIFVSCRLFKNRPSKRGRLATRARLFSRDRLTTSEYKNTLATLDRKLAMDEILEKKRAILAPSDDVKNNQYVDDVFVDLTASNLVDMEGTRLLRENC</sequence>
<feature type="non-terminal residue" evidence="2">
    <location>
        <position position="1"/>
    </location>
</feature>
<evidence type="ECO:0000256" key="1">
    <source>
        <dbReference type="SAM" id="Phobius"/>
    </source>
</evidence>
<dbReference type="AlphaFoldDB" id="F1CJ58"/>
<accession>F1CJ58</accession>